<dbReference type="EMBL" id="KB587548">
    <property type="protein sequence ID" value="EMP25690.1"/>
    <property type="molecule type" value="Genomic_DNA"/>
</dbReference>
<feature type="region of interest" description="Disordered" evidence="1">
    <location>
        <begin position="58"/>
        <end position="90"/>
    </location>
</feature>
<feature type="region of interest" description="Disordered" evidence="1">
    <location>
        <begin position="106"/>
        <end position="136"/>
    </location>
</feature>
<dbReference type="Proteomes" id="UP000031443">
    <property type="component" value="Unassembled WGS sequence"/>
</dbReference>
<proteinExistence type="predicted"/>
<reference evidence="3" key="1">
    <citation type="journal article" date="2013" name="Nat. Genet.">
        <title>The draft genomes of soft-shell turtle and green sea turtle yield insights into the development and evolution of the turtle-specific body plan.</title>
        <authorList>
            <person name="Wang Z."/>
            <person name="Pascual-Anaya J."/>
            <person name="Zadissa A."/>
            <person name="Li W."/>
            <person name="Niimura Y."/>
            <person name="Huang Z."/>
            <person name="Li C."/>
            <person name="White S."/>
            <person name="Xiong Z."/>
            <person name="Fang D."/>
            <person name="Wang B."/>
            <person name="Ming Y."/>
            <person name="Chen Y."/>
            <person name="Zheng Y."/>
            <person name="Kuraku S."/>
            <person name="Pignatelli M."/>
            <person name="Herrero J."/>
            <person name="Beal K."/>
            <person name="Nozawa M."/>
            <person name="Li Q."/>
            <person name="Wang J."/>
            <person name="Zhang H."/>
            <person name="Yu L."/>
            <person name="Shigenobu S."/>
            <person name="Wang J."/>
            <person name="Liu J."/>
            <person name="Flicek P."/>
            <person name="Searle S."/>
            <person name="Wang J."/>
            <person name="Kuratani S."/>
            <person name="Yin Y."/>
            <person name="Aken B."/>
            <person name="Zhang G."/>
            <person name="Irie N."/>
        </authorList>
    </citation>
    <scope>NUCLEOTIDE SEQUENCE [LARGE SCALE GENOMIC DNA]</scope>
</reference>
<evidence type="ECO:0000313" key="2">
    <source>
        <dbReference type="EMBL" id="EMP25690.1"/>
    </source>
</evidence>
<evidence type="ECO:0000256" key="1">
    <source>
        <dbReference type="SAM" id="MobiDB-lite"/>
    </source>
</evidence>
<gene>
    <name evidence="2" type="ORF">UY3_17279</name>
</gene>
<dbReference type="AlphaFoldDB" id="M7AS25"/>
<name>M7AS25_CHEMY</name>
<sequence length="136" mass="14506">MATETKNPKQNLSLTPDLKVSFVPIGSFGQVPTRLPELLNPLQMSINAISSRIRIKQLHESGSHSKNKKVSGYSSAGAGETHPSSSAVHPDRVRLLPFILQQQLEHTQQGRGGVASAAKSGSLTPSAPVRGQYTPS</sequence>
<keyword evidence="3" id="KW-1185">Reference proteome</keyword>
<accession>M7AS25</accession>
<evidence type="ECO:0000313" key="3">
    <source>
        <dbReference type="Proteomes" id="UP000031443"/>
    </source>
</evidence>
<organism evidence="2 3">
    <name type="scientific">Chelonia mydas</name>
    <name type="common">Green sea-turtle</name>
    <name type="synonym">Chelonia agassizi</name>
    <dbReference type="NCBI Taxonomy" id="8469"/>
    <lineage>
        <taxon>Eukaryota</taxon>
        <taxon>Metazoa</taxon>
        <taxon>Chordata</taxon>
        <taxon>Craniata</taxon>
        <taxon>Vertebrata</taxon>
        <taxon>Euteleostomi</taxon>
        <taxon>Archelosauria</taxon>
        <taxon>Testudinata</taxon>
        <taxon>Testudines</taxon>
        <taxon>Cryptodira</taxon>
        <taxon>Durocryptodira</taxon>
        <taxon>Americhelydia</taxon>
        <taxon>Chelonioidea</taxon>
        <taxon>Cheloniidae</taxon>
        <taxon>Chelonia</taxon>
    </lineage>
</organism>
<protein>
    <submittedName>
        <fullName evidence="2">Uncharacterized protein</fullName>
    </submittedName>
</protein>